<accession>A0A6G4X938</accession>
<dbReference type="Proteomes" id="UP000477722">
    <property type="component" value="Unassembled WGS sequence"/>
</dbReference>
<proteinExistence type="inferred from homology"/>
<dbReference type="SUPFAM" id="SSF53474">
    <property type="entry name" value="alpha/beta-Hydrolases"/>
    <property type="match status" value="1"/>
</dbReference>
<sequence>MAVRSDTTDPWIRVFHSSPEAELRLVCLPHAGGAASYYFPVSAALKPSVEVLAVQYPGRQERRSEPLFADVAEAADRIADELKGWTDRPLALFGHSLGATIGFEVALRLERAGVGPRVLFASGRRAPARTRNDGIHSLPDSGLIAEMKRMGGTDAAVMDDPDILAMALPAIRSDYRAAETYAYRDGDMLSCPVYALVGDGDARASLEDVKAWGEHTTGSFDFRVFPGGHFYLNGSTEVIALVRDHLAALSG</sequence>
<keyword evidence="5" id="KW-1185">Reference proteome</keyword>
<protein>
    <submittedName>
        <fullName evidence="4">Thioesterase</fullName>
    </submittedName>
</protein>
<dbReference type="InterPro" id="IPR001031">
    <property type="entry name" value="Thioesterase"/>
</dbReference>
<dbReference type="RefSeq" id="WP_165303018.1">
    <property type="nucleotide sequence ID" value="NZ_JAAKZZ010000707.1"/>
</dbReference>
<name>A0A6G4X938_9ACTN</name>
<evidence type="ECO:0000313" key="5">
    <source>
        <dbReference type="Proteomes" id="UP000477722"/>
    </source>
</evidence>
<feature type="domain" description="Thioesterase TesA-like" evidence="3">
    <location>
        <begin position="26"/>
        <end position="246"/>
    </location>
</feature>
<dbReference type="Pfam" id="PF00975">
    <property type="entry name" value="Thioesterase"/>
    <property type="match status" value="1"/>
</dbReference>
<comment type="similarity">
    <text evidence="1">Belongs to the thioesterase family.</text>
</comment>
<evidence type="ECO:0000313" key="4">
    <source>
        <dbReference type="EMBL" id="NGO73370.1"/>
    </source>
</evidence>
<reference evidence="4 5" key="1">
    <citation type="submission" date="2020-02" db="EMBL/GenBank/DDBJ databases">
        <title>Whole-genome analyses of novel actinobacteria.</title>
        <authorList>
            <person name="Sahin N."/>
            <person name="Tatar D."/>
        </authorList>
    </citation>
    <scope>NUCLEOTIDE SEQUENCE [LARGE SCALE GENOMIC DNA]</scope>
    <source>
        <strain evidence="4 5">SB3404</strain>
    </source>
</reference>
<keyword evidence="2" id="KW-0378">Hydrolase</keyword>
<dbReference type="Gene3D" id="3.40.50.1820">
    <property type="entry name" value="alpha/beta hydrolase"/>
    <property type="match status" value="1"/>
</dbReference>
<dbReference type="InterPro" id="IPR020802">
    <property type="entry name" value="TesA-like"/>
</dbReference>
<dbReference type="SMART" id="SM00824">
    <property type="entry name" value="PKS_TE"/>
    <property type="match status" value="1"/>
</dbReference>
<dbReference type="InterPro" id="IPR029058">
    <property type="entry name" value="AB_hydrolase_fold"/>
</dbReference>
<dbReference type="GO" id="GO:0016787">
    <property type="term" value="F:hydrolase activity"/>
    <property type="evidence" value="ECO:0007669"/>
    <property type="project" value="UniProtKB-KW"/>
</dbReference>
<evidence type="ECO:0000256" key="1">
    <source>
        <dbReference type="ARBA" id="ARBA00007169"/>
    </source>
</evidence>
<evidence type="ECO:0000259" key="3">
    <source>
        <dbReference type="SMART" id="SM00824"/>
    </source>
</evidence>
<dbReference type="EMBL" id="JAAKZZ010000707">
    <property type="protein sequence ID" value="NGO73370.1"/>
    <property type="molecule type" value="Genomic_DNA"/>
</dbReference>
<dbReference type="PANTHER" id="PTHR11487">
    <property type="entry name" value="THIOESTERASE"/>
    <property type="match status" value="1"/>
</dbReference>
<gene>
    <name evidence="4" type="ORF">G5C65_34575</name>
</gene>
<organism evidence="4 5">
    <name type="scientific">Streptomyces boncukensis</name>
    <dbReference type="NCBI Taxonomy" id="2711219"/>
    <lineage>
        <taxon>Bacteria</taxon>
        <taxon>Bacillati</taxon>
        <taxon>Actinomycetota</taxon>
        <taxon>Actinomycetes</taxon>
        <taxon>Kitasatosporales</taxon>
        <taxon>Streptomycetaceae</taxon>
        <taxon>Streptomyces</taxon>
    </lineage>
</organism>
<dbReference type="PANTHER" id="PTHR11487:SF0">
    <property type="entry name" value="S-ACYL FATTY ACID SYNTHASE THIOESTERASE, MEDIUM CHAIN"/>
    <property type="match status" value="1"/>
</dbReference>
<dbReference type="GO" id="GO:0008610">
    <property type="term" value="P:lipid biosynthetic process"/>
    <property type="evidence" value="ECO:0007669"/>
    <property type="project" value="TreeGrafter"/>
</dbReference>
<evidence type="ECO:0000256" key="2">
    <source>
        <dbReference type="ARBA" id="ARBA00022801"/>
    </source>
</evidence>
<dbReference type="InterPro" id="IPR012223">
    <property type="entry name" value="TEII"/>
</dbReference>
<comment type="caution">
    <text evidence="4">The sequence shown here is derived from an EMBL/GenBank/DDBJ whole genome shotgun (WGS) entry which is preliminary data.</text>
</comment>
<dbReference type="AlphaFoldDB" id="A0A6G4X938"/>